<dbReference type="EMBL" id="NASZ01000006">
    <property type="protein sequence ID" value="MBD0724817.1"/>
    <property type="molecule type" value="Genomic_DNA"/>
</dbReference>
<evidence type="ECO:0000313" key="2">
    <source>
        <dbReference type="Proteomes" id="UP000661715"/>
    </source>
</evidence>
<proteinExistence type="predicted"/>
<organism evidence="1 2">
    <name type="scientific">Flavobacterium pokkalii</name>
    <dbReference type="NCBI Taxonomy" id="1940408"/>
    <lineage>
        <taxon>Bacteria</taxon>
        <taxon>Pseudomonadati</taxon>
        <taxon>Bacteroidota</taxon>
        <taxon>Flavobacteriia</taxon>
        <taxon>Flavobacteriales</taxon>
        <taxon>Flavobacteriaceae</taxon>
        <taxon>Flavobacterium</taxon>
    </lineage>
</organism>
<gene>
    <name evidence="1" type="ORF">B6A10_06460</name>
</gene>
<accession>A0ABR7UPI8</accession>
<comment type="caution">
    <text evidence="1">The sequence shown here is derived from an EMBL/GenBank/DDBJ whole genome shotgun (WGS) entry which is preliminary data.</text>
</comment>
<evidence type="ECO:0000313" key="1">
    <source>
        <dbReference type="EMBL" id="MBD0724817.1"/>
    </source>
</evidence>
<name>A0ABR7UPI8_9FLAO</name>
<dbReference type="Proteomes" id="UP000661715">
    <property type="component" value="Unassembled WGS sequence"/>
</dbReference>
<reference evidence="1 2" key="1">
    <citation type="journal article" date="2020" name="Microbiol. Res.">
        <title>Flavobacterium pokkalii sp. nov., a novel plant growth promoting native rhizobacteria isolated from pokkali rice grown in coastal saline affected agricultural regions of southern India, Kerala.</title>
        <authorList>
            <person name="Menon R.R."/>
            <person name="Kumari S."/>
            <person name="Viver T."/>
            <person name="Rameshkumar N."/>
        </authorList>
    </citation>
    <scope>NUCLEOTIDE SEQUENCE [LARGE SCALE GENOMIC DNA]</scope>
    <source>
        <strain evidence="1 2">L1I52</strain>
    </source>
</reference>
<keyword evidence="2" id="KW-1185">Reference proteome</keyword>
<dbReference type="RefSeq" id="WP_188220200.1">
    <property type="nucleotide sequence ID" value="NZ_NASZ01000006.1"/>
</dbReference>
<sequence>MKFEEFKEKTTEVKRDYRAVCYSKNSHWNGTWRQTYSEAYEDVQKHMNSSPGNELHKIKIVERVYSETLMV</sequence>
<protein>
    <submittedName>
        <fullName evidence="1">Uncharacterized protein</fullName>
    </submittedName>
</protein>